<dbReference type="GO" id="GO:0043565">
    <property type="term" value="F:sequence-specific DNA binding"/>
    <property type="evidence" value="ECO:0007669"/>
    <property type="project" value="InterPro"/>
</dbReference>
<dbReference type="SMART" id="SM00980">
    <property type="entry name" value="THAP"/>
    <property type="match status" value="2"/>
</dbReference>
<evidence type="ECO:0000256" key="1">
    <source>
        <dbReference type="ARBA" id="ARBA00022723"/>
    </source>
</evidence>
<dbReference type="InterPro" id="IPR038441">
    <property type="entry name" value="THAP_Znf_sf"/>
</dbReference>
<dbReference type="InterPro" id="IPR006612">
    <property type="entry name" value="THAP_Znf"/>
</dbReference>
<dbReference type="PANTHER" id="PTHR46600:SF11">
    <property type="entry name" value="THAP DOMAIN-CONTAINING PROTEIN 10"/>
    <property type="match status" value="1"/>
</dbReference>
<evidence type="ECO:0000313" key="9">
    <source>
        <dbReference type="WBParaSite" id="maker-uti_cns_0004101-snap-gene-0.3-mRNA-1"/>
    </source>
</evidence>
<dbReference type="InterPro" id="IPR048365">
    <property type="entry name" value="TNP-like_RNaseH_N"/>
</dbReference>
<keyword evidence="2 5" id="KW-0863">Zinc-finger</keyword>
<organism evidence="8 9">
    <name type="scientific">Macrostomum lignano</name>
    <dbReference type="NCBI Taxonomy" id="282301"/>
    <lineage>
        <taxon>Eukaryota</taxon>
        <taxon>Metazoa</taxon>
        <taxon>Spiralia</taxon>
        <taxon>Lophotrochozoa</taxon>
        <taxon>Platyhelminthes</taxon>
        <taxon>Rhabditophora</taxon>
        <taxon>Macrostomorpha</taxon>
        <taxon>Macrostomida</taxon>
        <taxon>Macrostomidae</taxon>
        <taxon>Macrostomum</taxon>
    </lineage>
</organism>
<dbReference type="InterPro" id="IPR026516">
    <property type="entry name" value="THAP1/10"/>
</dbReference>
<dbReference type="Gene3D" id="6.20.210.20">
    <property type="entry name" value="THAP domain"/>
    <property type="match status" value="2"/>
</dbReference>
<protein>
    <submittedName>
        <fullName evidence="9">THAP-type domain-containing protein</fullName>
    </submittedName>
</protein>
<dbReference type="Pfam" id="PF21787">
    <property type="entry name" value="TNP-like_RNaseH_N"/>
    <property type="match status" value="1"/>
</dbReference>
<dbReference type="Pfam" id="PF21788">
    <property type="entry name" value="TNP-like_GBD"/>
    <property type="match status" value="1"/>
</dbReference>
<dbReference type="AlphaFoldDB" id="A0A1I8H379"/>
<evidence type="ECO:0000256" key="6">
    <source>
        <dbReference type="SAM" id="MobiDB-lite"/>
    </source>
</evidence>
<dbReference type="Proteomes" id="UP000095280">
    <property type="component" value="Unplaced"/>
</dbReference>
<evidence type="ECO:0000259" key="7">
    <source>
        <dbReference type="PROSITE" id="PS50950"/>
    </source>
</evidence>
<name>A0A1I8H379_9PLAT</name>
<evidence type="ECO:0000313" key="8">
    <source>
        <dbReference type="Proteomes" id="UP000095280"/>
    </source>
</evidence>
<keyword evidence="8" id="KW-1185">Reference proteome</keyword>
<feature type="domain" description="THAP-type" evidence="7">
    <location>
        <begin position="753"/>
        <end position="838"/>
    </location>
</feature>
<evidence type="ECO:0000256" key="3">
    <source>
        <dbReference type="ARBA" id="ARBA00022833"/>
    </source>
</evidence>
<accession>A0A1I8H379</accession>
<dbReference type="InterPro" id="IPR048366">
    <property type="entry name" value="TNP-like_GBD"/>
</dbReference>
<dbReference type="PROSITE" id="PS50950">
    <property type="entry name" value="ZF_THAP"/>
    <property type="match status" value="2"/>
</dbReference>
<sequence length="900" mass="100862">MNSNVKTSFHAFPLNDPQLMTEWLRRIRREHYAPTKESRLCSAHFLESDFISTSQDSNTRRKRKRNAQLSLRVLRKGAIPSVFPQLPERLQPMASTSRTESATAELRHQAESDRLETAASEFLSLDKVGSLEEIKTMLESNPIPVGFVPVFGADSIAFCLIDVEDVPNLVCSIQNLLALAKSWGIPDPNPRSAEAKWIEAAIDCLCNLLEESNDSATPLMQQIQFIVEQLRLRCQAKEARRYSPGLIVFAMVLKSTSSACYQVLLDQDLLVLPSVRRLTAISSPLIDYSSGSIVGMQEANPASTMLCFMVKSIAGKYRDVVALFPLSKLTAEILHEHYTSVMGMLQRTNLNVVTILVDNHSANRAFFVHKLCGGILQTCVPHPFHREKKIFLLFDPTHTIKNVYNNFQKRQSLELPAKDSAFFNVPLPHVKRTADSLIVAKFENIKELYNLEQDKPLKLAPKLNSSVIDPKSIQKTSPKLALAVFSESTAHALEYYSANQGKPWGDTATFVHAVTQLWKVLNVKTSSIGKHKRDCCRDPVRSDTDWKLTYLADVANYLREWKACRSKGLSDETFLALSHTLDALVEVCRYLLNSLMFEYVLVGAFQSDPLEGRFGWYRHRKGLNYYVSCKDVLDAAKDLHSESSDLMEEAGQIADQLNLIEEIEAADANVTYYVAGKIAKSITAQRSCTACNQLLVATPDESAAEAPSDFLRQLDRGGLTNPSDLVFTICKEAWVIIMQLQRCQRFLKSRKSHGSFCCALGCSNNSSMSPAVSFHFFPKDTEMKRKWLVALRRKEFKPSATTQVCSVHFAESCFKEQLAGFLPTTRRRLYPNAVPSIFPTLPDRLQPVEKKRKTATAAAAAAQEVDFAAFLKAPECSKTKAQPTDTEADEPEQPLQELHA</sequence>
<dbReference type="SUPFAM" id="SSF57716">
    <property type="entry name" value="Glucocorticoid receptor-like (DNA-binding domain)"/>
    <property type="match status" value="2"/>
</dbReference>
<feature type="domain" description="THAP-type" evidence="7">
    <location>
        <begin position="1"/>
        <end position="83"/>
    </location>
</feature>
<dbReference type="GO" id="GO:0005654">
    <property type="term" value="C:nucleoplasm"/>
    <property type="evidence" value="ECO:0007669"/>
    <property type="project" value="UniProtKB-SubCell"/>
</dbReference>
<dbReference type="Pfam" id="PF05485">
    <property type="entry name" value="THAP"/>
    <property type="match status" value="2"/>
</dbReference>
<feature type="region of interest" description="Disordered" evidence="6">
    <location>
        <begin position="876"/>
        <end position="900"/>
    </location>
</feature>
<reference evidence="9" key="1">
    <citation type="submission" date="2016-11" db="UniProtKB">
        <authorList>
            <consortium name="WormBaseParasite"/>
        </authorList>
    </citation>
    <scope>IDENTIFICATION</scope>
</reference>
<proteinExistence type="predicted"/>
<dbReference type="WBParaSite" id="maker-uti_cns_0004101-snap-gene-0.3-mRNA-1">
    <property type="protein sequence ID" value="maker-uti_cns_0004101-snap-gene-0.3-mRNA-1"/>
    <property type="gene ID" value="maker-uti_cns_0004101-snap-gene-0.3"/>
</dbReference>
<evidence type="ECO:0000256" key="5">
    <source>
        <dbReference type="PROSITE-ProRule" id="PRU00309"/>
    </source>
</evidence>
<keyword evidence="4 5" id="KW-0238">DNA-binding</keyword>
<dbReference type="GO" id="GO:0008270">
    <property type="term" value="F:zinc ion binding"/>
    <property type="evidence" value="ECO:0007669"/>
    <property type="project" value="UniProtKB-KW"/>
</dbReference>
<keyword evidence="1" id="KW-0479">Metal-binding</keyword>
<evidence type="ECO:0000256" key="2">
    <source>
        <dbReference type="ARBA" id="ARBA00022771"/>
    </source>
</evidence>
<dbReference type="PANTHER" id="PTHR46600">
    <property type="entry name" value="THAP DOMAIN-CONTAINING"/>
    <property type="match status" value="1"/>
</dbReference>
<evidence type="ECO:0000256" key="4">
    <source>
        <dbReference type="ARBA" id="ARBA00023125"/>
    </source>
</evidence>
<keyword evidence="3" id="KW-0862">Zinc</keyword>
<dbReference type="SMART" id="SM00692">
    <property type="entry name" value="DM3"/>
    <property type="match status" value="2"/>
</dbReference>